<protein>
    <submittedName>
        <fullName evidence="9">Predicted permease</fullName>
    </submittedName>
</protein>
<feature type="transmembrane region" description="Helical" evidence="8">
    <location>
        <begin position="168"/>
        <end position="187"/>
    </location>
</feature>
<comment type="similarity">
    <text evidence="2">Belongs to the UPF0718 family.</text>
</comment>
<dbReference type="GO" id="GO:0005886">
    <property type="term" value="C:plasma membrane"/>
    <property type="evidence" value="ECO:0007669"/>
    <property type="project" value="UniProtKB-SubCell"/>
</dbReference>
<comment type="subcellular location">
    <subcellularLocation>
        <location evidence="1">Cell membrane</location>
        <topology evidence="1">Multi-pass membrane protein</topology>
    </subcellularLocation>
</comment>
<reference evidence="9 10" key="1">
    <citation type="submission" date="2016-10" db="EMBL/GenBank/DDBJ databases">
        <authorList>
            <person name="de Groot N.N."/>
        </authorList>
    </citation>
    <scope>NUCLEOTIDE SEQUENCE [LARGE SCALE GENOMIC DNA]</scope>
    <source>
        <strain evidence="9 10">DSM 2784</strain>
    </source>
</reference>
<feature type="transmembrane region" description="Helical" evidence="8">
    <location>
        <begin position="37"/>
        <end position="56"/>
    </location>
</feature>
<evidence type="ECO:0000313" key="9">
    <source>
        <dbReference type="EMBL" id="SCZ77734.1"/>
    </source>
</evidence>
<evidence type="ECO:0000256" key="2">
    <source>
        <dbReference type="ARBA" id="ARBA00006386"/>
    </source>
</evidence>
<keyword evidence="6 8" id="KW-0472">Membrane</keyword>
<evidence type="ECO:0000256" key="3">
    <source>
        <dbReference type="ARBA" id="ARBA00022475"/>
    </source>
</evidence>
<evidence type="ECO:0000256" key="7">
    <source>
        <dbReference type="SAM" id="MobiDB-lite"/>
    </source>
</evidence>
<evidence type="ECO:0000256" key="8">
    <source>
        <dbReference type="SAM" id="Phobius"/>
    </source>
</evidence>
<evidence type="ECO:0000256" key="5">
    <source>
        <dbReference type="ARBA" id="ARBA00022989"/>
    </source>
</evidence>
<gene>
    <name evidence="9" type="ORF">SAMN03080599_00921</name>
</gene>
<proteinExistence type="inferred from homology"/>
<name>A0A1G5RUG2_9FIRM</name>
<dbReference type="Proteomes" id="UP000199208">
    <property type="component" value="Unassembled WGS sequence"/>
</dbReference>
<evidence type="ECO:0000313" key="10">
    <source>
        <dbReference type="Proteomes" id="UP000199208"/>
    </source>
</evidence>
<dbReference type="EMBL" id="FMWL01000003">
    <property type="protein sequence ID" value="SCZ77734.1"/>
    <property type="molecule type" value="Genomic_DNA"/>
</dbReference>
<feature type="compositionally biased region" description="Polar residues" evidence="7">
    <location>
        <begin position="1"/>
        <end position="14"/>
    </location>
</feature>
<dbReference type="Pfam" id="PF03773">
    <property type="entry name" value="ArsP_1"/>
    <property type="match status" value="1"/>
</dbReference>
<keyword evidence="4 8" id="KW-0812">Transmembrane</keyword>
<feature type="region of interest" description="Disordered" evidence="7">
    <location>
        <begin position="1"/>
        <end position="29"/>
    </location>
</feature>
<evidence type="ECO:0000256" key="1">
    <source>
        <dbReference type="ARBA" id="ARBA00004651"/>
    </source>
</evidence>
<evidence type="ECO:0000256" key="6">
    <source>
        <dbReference type="ARBA" id="ARBA00023136"/>
    </source>
</evidence>
<keyword evidence="10" id="KW-1185">Reference proteome</keyword>
<dbReference type="AlphaFoldDB" id="A0A1G5RUG2"/>
<feature type="transmembrane region" description="Helical" evidence="8">
    <location>
        <begin position="107"/>
        <end position="133"/>
    </location>
</feature>
<evidence type="ECO:0000256" key="4">
    <source>
        <dbReference type="ARBA" id="ARBA00022692"/>
    </source>
</evidence>
<sequence>MKNKQNQTPDQQGAQGMEQKMKQGPGSKKQEPLLKRYRFFLVTAALLITLNLINPAQGEVAAVITGKSLIEMLTIIPPIFLLLGLLDVWVPREMLIRHMGPGSGIRGVFLGILIGSAAAGPLYGAFPVAAVLMKKGASFKNVMIFLGAWSTTKIPMVLFEVTSLGAKFALTRLVASLVGIFIITAVVDRMLSAEEKFGIYEKAAEL</sequence>
<dbReference type="InterPro" id="IPR005524">
    <property type="entry name" value="DUF318"/>
</dbReference>
<feature type="transmembrane region" description="Helical" evidence="8">
    <location>
        <begin position="68"/>
        <end position="86"/>
    </location>
</feature>
<organism evidence="9 10">
    <name type="scientific">Acidaminobacter hydrogenoformans DSM 2784</name>
    <dbReference type="NCBI Taxonomy" id="1120920"/>
    <lineage>
        <taxon>Bacteria</taxon>
        <taxon>Bacillati</taxon>
        <taxon>Bacillota</taxon>
        <taxon>Clostridia</taxon>
        <taxon>Peptostreptococcales</taxon>
        <taxon>Acidaminobacteraceae</taxon>
        <taxon>Acidaminobacter</taxon>
    </lineage>
</organism>
<dbReference type="STRING" id="1120920.SAMN03080599_00921"/>
<keyword evidence="3" id="KW-1003">Cell membrane</keyword>
<accession>A0A1G5RUG2</accession>
<keyword evidence="5 8" id="KW-1133">Transmembrane helix</keyword>